<feature type="domain" description="HTH deoR-type" evidence="4">
    <location>
        <begin position="6"/>
        <end position="61"/>
    </location>
</feature>
<keyword evidence="6" id="KW-1185">Reference proteome</keyword>
<dbReference type="PRINTS" id="PR00033">
    <property type="entry name" value="HTHASNC"/>
</dbReference>
<dbReference type="InterPro" id="IPR036390">
    <property type="entry name" value="WH_DNA-bd_sf"/>
</dbReference>
<dbReference type="EMBL" id="JBHTCO010000017">
    <property type="protein sequence ID" value="MFC7394028.1"/>
    <property type="molecule type" value="Genomic_DNA"/>
</dbReference>
<accession>A0ABW2Q314</accession>
<evidence type="ECO:0000313" key="6">
    <source>
        <dbReference type="Proteomes" id="UP001596505"/>
    </source>
</evidence>
<comment type="caution">
    <text evidence="5">The sequence shown here is derived from an EMBL/GenBank/DDBJ whole genome shotgun (WGS) entry which is preliminary data.</text>
</comment>
<dbReference type="InterPro" id="IPR001034">
    <property type="entry name" value="DeoR_HTH"/>
</dbReference>
<dbReference type="InterPro" id="IPR011991">
    <property type="entry name" value="ArsR-like_HTH"/>
</dbReference>
<dbReference type="PANTHER" id="PTHR30363:SF44">
    <property type="entry name" value="AGA OPERON TRANSCRIPTIONAL REPRESSOR-RELATED"/>
    <property type="match status" value="1"/>
</dbReference>
<dbReference type="InterPro" id="IPR000485">
    <property type="entry name" value="AsnC-type_HTH_dom"/>
</dbReference>
<dbReference type="InterPro" id="IPR036388">
    <property type="entry name" value="WH-like_DNA-bd_sf"/>
</dbReference>
<evidence type="ECO:0000256" key="1">
    <source>
        <dbReference type="ARBA" id="ARBA00023015"/>
    </source>
</evidence>
<protein>
    <submittedName>
        <fullName evidence="5">DeoR/GlpR family DNA-binding transcription regulator</fullName>
    </submittedName>
</protein>
<dbReference type="RefSeq" id="WP_380966954.1">
    <property type="nucleotide sequence ID" value="NZ_JBHTCO010000017.1"/>
</dbReference>
<evidence type="ECO:0000259" key="4">
    <source>
        <dbReference type="PROSITE" id="PS51000"/>
    </source>
</evidence>
<gene>
    <name evidence="5" type="ORF">ACFQRG_13790</name>
</gene>
<evidence type="ECO:0000313" key="5">
    <source>
        <dbReference type="EMBL" id="MFC7394028.1"/>
    </source>
</evidence>
<dbReference type="InterPro" id="IPR050313">
    <property type="entry name" value="Carb_Metab_HTH_regulators"/>
</dbReference>
<dbReference type="SMART" id="SM00420">
    <property type="entry name" value="HTH_DEOR"/>
    <property type="match status" value="1"/>
</dbReference>
<organism evidence="5 6">
    <name type="scientific">Scopulibacillus cellulosilyticus</name>
    <dbReference type="NCBI Taxonomy" id="2665665"/>
    <lineage>
        <taxon>Bacteria</taxon>
        <taxon>Bacillati</taxon>
        <taxon>Bacillota</taxon>
        <taxon>Bacilli</taxon>
        <taxon>Bacillales</taxon>
        <taxon>Sporolactobacillaceae</taxon>
        <taxon>Scopulibacillus</taxon>
    </lineage>
</organism>
<dbReference type="Pfam" id="PF08220">
    <property type="entry name" value="HTH_DeoR"/>
    <property type="match status" value="1"/>
</dbReference>
<keyword evidence="1" id="KW-0805">Transcription regulation</keyword>
<keyword evidence="3" id="KW-0804">Transcription</keyword>
<dbReference type="Proteomes" id="UP001596505">
    <property type="component" value="Unassembled WGS sequence"/>
</dbReference>
<dbReference type="PROSITE" id="PS51000">
    <property type="entry name" value="HTH_DEOR_2"/>
    <property type="match status" value="1"/>
</dbReference>
<dbReference type="SUPFAM" id="SSF46785">
    <property type="entry name" value="Winged helix' DNA-binding domain"/>
    <property type="match status" value="1"/>
</dbReference>
<dbReference type="PRINTS" id="PR00037">
    <property type="entry name" value="HTHLACR"/>
</dbReference>
<reference evidence="6" key="1">
    <citation type="journal article" date="2019" name="Int. J. Syst. Evol. Microbiol.">
        <title>The Global Catalogue of Microorganisms (GCM) 10K type strain sequencing project: providing services to taxonomists for standard genome sequencing and annotation.</title>
        <authorList>
            <consortium name="The Broad Institute Genomics Platform"/>
            <consortium name="The Broad Institute Genome Sequencing Center for Infectious Disease"/>
            <person name="Wu L."/>
            <person name="Ma J."/>
        </authorList>
    </citation>
    <scope>NUCLEOTIDE SEQUENCE [LARGE SCALE GENOMIC DNA]</scope>
    <source>
        <strain evidence="6">CGMCC 1.16305</strain>
    </source>
</reference>
<dbReference type="CDD" id="cd00090">
    <property type="entry name" value="HTH_ARSR"/>
    <property type="match status" value="1"/>
</dbReference>
<dbReference type="InterPro" id="IPR014036">
    <property type="entry name" value="DeoR-like_C"/>
</dbReference>
<dbReference type="GO" id="GO:0003677">
    <property type="term" value="F:DNA binding"/>
    <property type="evidence" value="ECO:0007669"/>
    <property type="project" value="UniProtKB-KW"/>
</dbReference>
<dbReference type="InterPro" id="IPR037171">
    <property type="entry name" value="NagB/RpiA_transferase-like"/>
</dbReference>
<keyword evidence="2 5" id="KW-0238">DNA-binding</keyword>
<evidence type="ECO:0000256" key="3">
    <source>
        <dbReference type="ARBA" id="ARBA00023163"/>
    </source>
</evidence>
<sequence>MAKMFMAERRNKIMELLNQEQRITVKDLSKKMGVSEATLRSDLNKMEKEGLLTRTFGGAVLNDYVENGTSFSVREKKNKAEKVKIAHQAIELIKNNQCILLDASSTVLELARLLKNKPIRLTVVTNGINTALELNENAEITVILLGGIVKQGSSSLEGTLGVDLLNKINVDQMFTSGNGFTFETGLTDFNYYEVELKREMIKKTKKVNALIDHTKIGNTSIASFANANEIDTFITDQPVSKDTLDLFSKNHITFMCHEN</sequence>
<evidence type="ECO:0000256" key="2">
    <source>
        <dbReference type="ARBA" id="ARBA00023125"/>
    </source>
</evidence>
<dbReference type="Gene3D" id="1.10.10.10">
    <property type="entry name" value="Winged helix-like DNA-binding domain superfamily/Winged helix DNA-binding domain"/>
    <property type="match status" value="1"/>
</dbReference>
<proteinExistence type="predicted"/>
<dbReference type="Gene3D" id="3.40.50.1360">
    <property type="match status" value="1"/>
</dbReference>
<dbReference type="SMART" id="SM01134">
    <property type="entry name" value="DeoRC"/>
    <property type="match status" value="1"/>
</dbReference>
<dbReference type="PANTHER" id="PTHR30363">
    <property type="entry name" value="HTH-TYPE TRANSCRIPTIONAL REGULATOR SRLR-RELATED"/>
    <property type="match status" value="1"/>
</dbReference>
<dbReference type="Pfam" id="PF00455">
    <property type="entry name" value="DeoRC"/>
    <property type="match status" value="1"/>
</dbReference>
<dbReference type="SUPFAM" id="SSF100950">
    <property type="entry name" value="NagB/RpiA/CoA transferase-like"/>
    <property type="match status" value="1"/>
</dbReference>
<name>A0ABW2Q314_9BACL</name>